<organism evidence="1 2">
    <name type="scientific">Coralloluteibacterium thermophilum</name>
    <dbReference type="NCBI Taxonomy" id="2707049"/>
    <lineage>
        <taxon>Bacteria</taxon>
        <taxon>Pseudomonadati</taxon>
        <taxon>Pseudomonadota</taxon>
        <taxon>Gammaproteobacteria</taxon>
        <taxon>Lysobacterales</taxon>
        <taxon>Lysobacteraceae</taxon>
        <taxon>Coralloluteibacterium</taxon>
    </lineage>
</organism>
<accession>A0ABV9NKS9</accession>
<dbReference type="Proteomes" id="UP001595892">
    <property type="component" value="Unassembled WGS sequence"/>
</dbReference>
<reference evidence="2" key="1">
    <citation type="journal article" date="2019" name="Int. J. Syst. Evol. Microbiol.">
        <title>The Global Catalogue of Microorganisms (GCM) 10K type strain sequencing project: providing services to taxonomists for standard genome sequencing and annotation.</title>
        <authorList>
            <consortium name="The Broad Institute Genomics Platform"/>
            <consortium name="The Broad Institute Genome Sequencing Center for Infectious Disease"/>
            <person name="Wu L."/>
            <person name="Ma J."/>
        </authorList>
    </citation>
    <scope>NUCLEOTIDE SEQUENCE [LARGE SCALE GENOMIC DNA]</scope>
    <source>
        <strain evidence="2">CGMCC 1.13574</strain>
    </source>
</reference>
<sequence>MPAPTGPAQPAPRAPAAVRRVLTALVCAGVLAPATAKEAAQAADDAGYRTRLAPDIASAHAPGVFDACGIRFALAPEQVPEAQGEDFILFNQIDDGEAGALVTCLAEAPPDPEAALRAYSRPLAGDGAVRPVVLDANGRRYTGVQRSETQSGGRTYGIEAWYLPSSEGGAMLMLFATQGPAHVAAREAFRARLQASLVTDVVP</sequence>
<dbReference type="RefSeq" id="WP_377003632.1">
    <property type="nucleotide sequence ID" value="NZ_JBHSGG010000014.1"/>
</dbReference>
<evidence type="ECO:0000313" key="2">
    <source>
        <dbReference type="Proteomes" id="UP001595892"/>
    </source>
</evidence>
<protein>
    <submittedName>
        <fullName evidence="1">Uncharacterized protein</fullName>
    </submittedName>
</protein>
<keyword evidence="2" id="KW-1185">Reference proteome</keyword>
<name>A0ABV9NKS9_9GAMM</name>
<comment type="caution">
    <text evidence="1">The sequence shown here is derived from an EMBL/GenBank/DDBJ whole genome shotgun (WGS) entry which is preliminary data.</text>
</comment>
<proteinExistence type="predicted"/>
<dbReference type="EMBL" id="JBHSGG010000014">
    <property type="protein sequence ID" value="MFC4727625.1"/>
    <property type="molecule type" value="Genomic_DNA"/>
</dbReference>
<evidence type="ECO:0000313" key="1">
    <source>
        <dbReference type="EMBL" id="MFC4727625.1"/>
    </source>
</evidence>
<gene>
    <name evidence="1" type="ORF">ACFO3Q_05520</name>
</gene>